<dbReference type="OrthoDB" id="2514479at2"/>
<dbReference type="STRING" id="1469647.BC351_14765"/>
<organism evidence="1 2">
    <name type="scientific">Paenibacillus ferrarius</name>
    <dbReference type="NCBI Taxonomy" id="1469647"/>
    <lineage>
        <taxon>Bacteria</taxon>
        <taxon>Bacillati</taxon>
        <taxon>Bacillota</taxon>
        <taxon>Bacilli</taxon>
        <taxon>Bacillales</taxon>
        <taxon>Paenibacillaceae</taxon>
        <taxon>Paenibacillus</taxon>
    </lineage>
</organism>
<keyword evidence="2" id="KW-1185">Reference proteome</keyword>
<gene>
    <name evidence="1" type="ORF">BC351_14765</name>
</gene>
<evidence type="ECO:0008006" key="3">
    <source>
        <dbReference type="Google" id="ProtNLM"/>
    </source>
</evidence>
<comment type="caution">
    <text evidence="1">The sequence shown here is derived from an EMBL/GenBank/DDBJ whole genome shotgun (WGS) entry which is preliminary data.</text>
</comment>
<dbReference type="Proteomes" id="UP000190626">
    <property type="component" value="Unassembled WGS sequence"/>
</dbReference>
<dbReference type="Gene3D" id="2.120.10.10">
    <property type="match status" value="2"/>
</dbReference>
<evidence type="ECO:0000313" key="1">
    <source>
        <dbReference type="EMBL" id="OPH61207.1"/>
    </source>
</evidence>
<name>A0A1V4HSI5_9BACL</name>
<protein>
    <recommendedName>
        <fullName evidence="3">Sialidase domain-containing protein</fullName>
    </recommendedName>
</protein>
<proteinExistence type="predicted"/>
<accession>A0A1V4HSI5</accession>
<dbReference type="InterPro" id="IPR036278">
    <property type="entry name" value="Sialidase_sf"/>
</dbReference>
<dbReference type="CDD" id="cd15482">
    <property type="entry name" value="Sialidase_non-viral"/>
    <property type="match status" value="1"/>
</dbReference>
<dbReference type="SUPFAM" id="SSF50939">
    <property type="entry name" value="Sialidases"/>
    <property type="match status" value="2"/>
</dbReference>
<evidence type="ECO:0000313" key="2">
    <source>
        <dbReference type="Proteomes" id="UP000190626"/>
    </source>
</evidence>
<dbReference type="EMBL" id="MBTG01000002">
    <property type="protein sequence ID" value="OPH61207.1"/>
    <property type="molecule type" value="Genomic_DNA"/>
</dbReference>
<reference evidence="2" key="1">
    <citation type="submission" date="2016-07" db="EMBL/GenBank/DDBJ databases">
        <authorList>
            <person name="Florea S."/>
            <person name="Webb J.S."/>
            <person name="Jaromczyk J."/>
            <person name="Schardl C.L."/>
        </authorList>
    </citation>
    <scope>NUCLEOTIDE SEQUENCE [LARGE SCALE GENOMIC DNA]</scope>
    <source>
        <strain evidence="2">CY1</strain>
    </source>
</reference>
<dbReference type="RefSeq" id="WP_079409212.1">
    <property type="nucleotide sequence ID" value="NZ_MBTG01000002.1"/>
</dbReference>
<dbReference type="AlphaFoldDB" id="A0A1V4HSI5"/>
<sequence>MSNRQVSTLGIVNSEPSIAVNLLNPQNIIVAFINSSNGSDSRIVVSLSQDGGISFTSTVLPYPSGYNGAGDPIVDYIYPNTFLVVSHVFNTSASFDAKDESIAVYRSVNGGSSFSAPILVNQGYGINVTDDKPFLVTDKSGGSPYLGNTYIAYTRQLNNSPVLWQVHFHRSNDNGQTWSYPVKLTKPHSSSNYSSLTIGPVGEIYAGWIQEDSNNNPQGFRVVKSIDGGQTFSTEVLVSNVIFYPHLPTADPVIPPFQFRALTVSFLAADISTSLYSGNVYAVWQDTRFGSSNILLSISIDRAVTWSSPTKVDNGSTGSQNFFPFISVSSDTGDIQIVYYSNRNNSNLLDVYAAVSTNGGGTFNNSRVTNLSFDPNNPVSTFIGDYLGNAIIPPSQNVAVWTDTRNGRQDIFIGP</sequence>